<evidence type="ECO:0000313" key="3">
    <source>
        <dbReference type="Proteomes" id="UP000230233"/>
    </source>
</evidence>
<evidence type="ECO:0000256" key="1">
    <source>
        <dbReference type="SAM" id="MobiDB-lite"/>
    </source>
</evidence>
<organism evidence="2 3">
    <name type="scientific">Caenorhabditis nigoni</name>
    <dbReference type="NCBI Taxonomy" id="1611254"/>
    <lineage>
        <taxon>Eukaryota</taxon>
        <taxon>Metazoa</taxon>
        <taxon>Ecdysozoa</taxon>
        <taxon>Nematoda</taxon>
        <taxon>Chromadorea</taxon>
        <taxon>Rhabditida</taxon>
        <taxon>Rhabditina</taxon>
        <taxon>Rhabditomorpha</taxon>
        <taxon>Rhabditoidea</taxon>
        <taxon>Rhabditidae</taxon>
        <taxon>Peloderinae</taxon>
        <taxon>Caenorhabditis</taxon>
    </lineage>
</organism>
<feature type="region of interest" description="Disordered" evidence="1">
    <location>
        <begin position="65"/>
        <end position="90"/>
    </location>
</feature>
<dbReference type="EMBL" id="PDUG01000002">
    <property type="protein sequence ID" value="PIC46531.1"/>
    <property type="molecule type" value="Genomic_DNA"/>
</dbReference>
<dbReference type="Proteomes" id="UP000230233">
    <property type="component" value="Chromosome II"/>
</dbReference>
<dbReference type="AlphaFoldDB" id="A0A2G5V4H9"/>
<sequence>MFAPALIEKKFVKRLIFRPNLVSFFIKMSLAESHRQNPLNLILPASGSPEKSNIIGDALPNDVDLQSGTNVSSSANHQALQNSTFDSQPPSVQSLKVGKCSADIIYEGGLEEKVDPDEYKMFDQGNDSEPMEADGNEVEIDVRGVKYKIPYAIECHLCNEMMNLCLRRTRYRGEQREYPAYRCNRKGCQTFRSIRKVFSNCTSSKTSDGKEAPYMVYDPSMESPRRESKPPPRGEFSEDDDEEFVVQRVYLPKPDERNADQRPLSVIDRMRKANQRRATVFSEFADQLRRDIAANKRIRVRKQPPEEDEQQGTLFYISKELSPQEIIELQDAVIKTLISLRKIPPPMSMYDLPVFANCPYSKNILERGLATSQADFWNAFTDSSQPPLPDGFTRRKDDTLIYRDPKPYRVPNILQENSPRKQADDVVNYQKRKVEQDARRMERRHVEKRYRSWASLKREFDMAEADDRLVSKCSKTDSDGAATVNSSTFQRQPRPVTFQQIVHKMDGSSTGQLTCRIRASDSEQNGDSLQWIDVKTPMKNGQRDQTKKSQDYENNELEDDVFESSQTFKESPSLPSSSSSMRQSTSPQMKSFISLDNGIMKNSASPQLFFPDGPFLNNNSHSSSLYPFLPPYAMPPTMDSSMLYNGADEPFPCVGASETVRGDSLGNPFTYVHPVSGIRLTDPSAYLNSFVPSPITKLAPMSFSDDTSRPRRSSEPTTPSLYNLDDFNLADEKNACMEESKKMMDSFMKFDPPE</sequence>
<accession>A0A2G5V4H9</accession>
<feature type="region of interest" description="Disordered" evidence="1">
    <location>
        <begin position="520"/>
        <end position="588"/>
    </location>
</feature>
<protein>
    <submittedName>
        <fullName evidence="2">Uncharacterized protein</fullName>
    </submittedName>
</protein>
<proteinExistence type="predicted"/>
<feature type="region of interest" description="Disordered" evidence="1">
    <location>
        <begin position="202"/>
        <end position="241"/>
    </location>
</feature>
<gene>
    <name evidence="2" type="primary">Cni-szy-4</name>
    <name evidence="2" type="synonym">Cnig_chr_II.g6192</name>
    <name evidence="2" type="ORF">B9Z55_006192</name>
</gene>
<comment type="caution">
    <text evidence="2">The sequence shown here is derived from an EMBL/GenBank/DDBJ whole genome shotgun (WGS) entry which is preliminary data.</text>
</comment>
<name>A0A2G5V4H9_9PELO</name>
<feature type="compositionally biased region" description="Low complexity" evidence="1">
    <location>
        <begin position="571"/>
        <end position="587"/>
    </location>
</feature>
<feature type="region of interest" description="Disordered" evidence="1">
    <location>
        <begin position="701"/>
        <end position="720"/>
    </location>
</feature>
<dbReference type="STRING" id="1611254.A0A2G5V4H9"/>
<dbReference type="OrthoDB" id="5832385at2759"/>
<feature type="compositionally biased region" description="Basic and acidic residues" evidence="1">
    <location>
        <begin position="223"/>
        <end position="236"/>
    </location>
</feature>
<reference evidence="3" key="1">
    <citation type="submission" date="2017-10" db="EMBL/GenBank/DDBJ databases">
        <title>Rapid genome shrinkage in a self-fertile nematode reveals novel sperm competition proteins.</title>
        <authorList>
            <person name="Yin D."/>
            <person name="Schwarz E.M."/>
            <person name="Thomas C.G."/>
            <person name="Felde R.L."/>
            <person name="Korf I.F."/>
            <person name="Cutter A.D."/>
            <person name="Schartner C.M."/>
            <person name="Ralston E.J."/>
            <person name="Meyer B.J."/>
            <person name="Haag E.S."/>
        </authorList>
    </citation>
    <scope>NUCLEOTIDE SEQUENCE [LARGE SCALE GENOMIC DNA]</scope>
    <source>
        <strain evidence="3">JU1422</strain>
    </source>
</reference>
<feature type="compositionally biased region" description="Basic and acidic residues" evidence="1">
    <location>
        <begin position="541"/>
        <end position="551"/>
    </location>
</feature>
<keyword evidence="3" id="KW-1185">Reference proteome</keyword>
<evidence type="ECO:0000313" key="2">
    <source>
        <dbReference type="EMBL" id="PIC46531.1"/>
    </source>
</evidence>
<feature type="compositionally biased region" description="Acidic residues" evidence="1">
    <location>
        <begin position="553"/>
        <end position="562"/>
    </location>
</feature>